<keyword evidence="13" id="KW-1185">Reference proteome</keyword>
<evidence type="ECO:0000256" key="7">
    <source>
        <dbReference type="ARBA" id="ARBA00023146"/>
    </source>
</evidence>
<dbReference type="SUPFAM" id="SSF47323">
    <property type="entry name" value="Anticodon-binding domain of a subclass of class I aminoacyl-tRNA synthetases"/>
    <property type="match status" value="1"/>
</dbReference>
<organism evidence="11 13">
    <name type="scientific">Didymodactylos carnosus</name>
    <dbReference type="NCBI Taxonomy" id="1234261"/>
    <lineage>
        <taxon>Eukaryota</taxon>
        <taxon>Metazoa</taxon>
        <taxon>Spiralia</taxon>
        <taxon>Gnathifera</taxon>
        <taxon>Rotifera</taxon>
        <taxon>Eurotatoria</taxon>
        <taxon>Bdelloidea</taxon>
        <taxon>Philodinida</taxon>
        <taxon>Philodinidae</taxon>
        <taxon>Didymodactylos</taxon>
    </lineage>
</organism>
<dbReference type="Proteomes" id="UP000663829">
    <property type="component" value="Unassembled WGS sequence"/>
</dbReference>
<feature type="domain" description="DALR anticodon binding" evidence="10">
    <location>
        <begin position="125"/>
        <end position="244"/>
    </location>
</feature>
<evidence type="ECO:0000256" key="9">
    <source>
        <dbReference type="RuleBase" id="RU363038"/>
    </source>
</evidence>
<keyword evidence="3 9" id="KW-0436">Ligase</keyword>
<evidence type="ECO:0000256" key="1">
    <source>
        <dbReference type="ARBA" id="ARBA00005594"/>
    </source>
</evidence>
<evidence type="ECO:0000256" key="3">
    <source>
        <dbReference type="ARBA" id="ARBA00022598"/>
    </source>
</evidence>
<dbReference type="InterPro" id="IPR014729">
    <property type="entry name" value="Rossmann-like_a/b/a_fold"/>
</dbReference>
<keyword evidence="7 9" id="KW-0030">Aminoacyl-tRNA synthetase</keyword>
<keyword evidence="4 9" id="KW-0547">Nucleotide-binding</keyword>
<evidence type="ECO:0000256" key="6">
    <source>
        <dbReference type="ARBA" id="ARBA00022917"/>
    </source>
</evidence>
<evidence type="ECO:0000256" key="2">
    <source>
        <dbReference type="ARBA" id="ARBA00012837"/>
    </source>
</evidence>
<evidence type="ECO:0000259" key="10">
    <source>
        <dbReference type="SMART" id="SM00836"/>
    </source>
</evidence>
<keyword evidence="5 9" id="KW-0067">ATP-binding</keyword>
<dbReference type="InterPro" id="IPR008909">
    <property type="entry name" value="DALR_anticod-bd"/>
</dbReference>
<dbReference type="EC" id="6.1.1.19" evidence="2"/>
<accession>A0A815PBC2</accession>
<comment type="caution">
    <text evidence="11">The sequence shown here is derived from an EMBL/GenBank/DDBJ whole genome shotgun (WGS) entry which is preliminary data.</text>
</comment>
<dbReference type="GO" id="GO:0004814">
    <property type="term" value="F:arginine-tRNA ligase activity"/>
    <property type="evidence" value="ECO:0007669"/>
    <property type="project" value="UniProtKB-EC"/>
</dbReference>
<dbReference type="InterPro" id="IPR001278">
    <property type="entry name" value="Arg-tRNA-ligase"/>
</dbReference>
<protein>
    <recommendedName>
        <fullName evidence="2">arginine--tRNA ligase</fullName>
        <ecNumber evidence="2">6.1.1.19</ecNumber>
    </recommendedName>
</protein>
<evidence type="ECO:0000256" key="5">
    <source>
        <dbReference type="ARBA" id="ARBA00022840"/>
    </source>
</evidence>
<reference evidence="11" key="1">
    <citation type="submission" date="2021-02" db="EMBL/GenBank/DDBJ databases">
        <authorList>
            <person name="Nowell W R."/>
        </authorList>
    </citation>
    <scope>NUCLEOTIDE SEQUENCE</scope>
</reference>
<gene>
    <name evidence="11" type="ORF">GPM918_LOCUS34587</name>
    <name evidence="12" type="ORF">SRO942_LOCUS35291</name>
</gene>
<dbReference type="PANTHER" id="PTHR11956:SF5">
    <property type="entry name" value="ARGININE--TRNA LIGASE, CYTOPLASMIC"/>
    <property type="match status" value="1"/>
</dbReference>
<proteinExistence type="inferred from homology"/>
<dbReference type="AlphaFoldDB" id="A0A815PBC2"/>
<comment type="catalytic activity">
    <reaction evidence="8">
        <text>tRNA(Arg) + L-arginine + ATP = L-arginyl-tRNA(Arg) + AMP + diphosphate</text>
        <dbReference type="Rhea" id="RHEA:20301"/>
        <dbReference type="Rhea" id="RHEA-COMP:9658"/>
        <dbReference type="Rhea" id="RHEA-COMP:9673"/>
        <dbReference type="ChEBI" id="CHEBI:30616"/>
        <dbReference type="ChEBI" id="CHEBI:32682"/>
        <dbReference type="ChEBI" id="CHEBI:33019"/>
        <dbReference type="ChEBI" id="CHEBI:78442"/>
        <dbReference type="ChEBI" id="CHEBI:78513"/>
        <dbReference type="ChEBI" id="CHEBI:456215"/>
        <dbReference type="EC" id="6.1.1.19"/>
    </reaction>
</comment>
<dbReference type="Gene3D" id="3.40.50.620">
    <property type="entry name" value="HUPs"/>
    <property type="match status" value="1"/>
</dbReference>
<dbReference type="GO" id="GO:0005524">
    <property type="term" value="F:ATP binding"/>
    <property type="evidence" value="ECO:0007669"/>
    <property type="project" value="UniProtKB-KW"/>
</dbReference>
<sequence length="244" mass="28073">MQSIFAGAKLAGWLDEKRNVRIDHVGFGVVLGEDRKKFKCRSGESVRLRDLLDEGLQRSSAKLKEIVVKEKQRNQILTADELNKAQKSIAYGCIKYADLSHNRTGDYEFSFDKMLEVRGNTAVYLLSLARCAGINNETLKQKASELDLNFENDQRENKLARCIVKYSDVYVRVLDDLLMHSLCEYMYQLATTFTEFYDNCYCIEKDKITGETIIHYKRILLCEATGSVLNQCFKILGIHPLERM</sequence>
<evidence type="ECO:0000313" key="13">
    <source>
        <dbReference type="Proteomes" id="UP000663829"/>
    </source>
</evidence>
<evidence type="ECO:0000256" key="8">
    <source>
        <dbReference type="ARBA" id="ARBA00049339"/>
    </source>
</evidence>
<evidence type="ECO:0000313" key="11">
    <source>
        <dbReference type="EMBL" id="CAF1446983.1"/>
    </source>
</evidence>
<dbReference type="InterPro" id="IPR009080">
    <property type="entry name" value="tRNAsynth_Ia_anticodon-bd"/>
</dbReference>
<dbReference type="PANTHER" id="PTHR11956">
    <property type="entry name" value="ARGINYL-TRNA SYNTHETASE"/>
    <property type="match status" value="1"/>
</dbReference>
<evidence type="ECO:0000256" key="4">
    <source>
        <dbReference type="ARBA" id="ARBA00022741"/>
    </source>
</evidence>
<name>A0A815PBC2_9BILA</name>
<dbReference type="Proteomes" id="UP000681722">
    <property type="component" value="Unassembled WGS sequence"/>
</dbReference>
<dbReference type="OrthoDB" id="68056at2759"/>
<dbReference type="EMBL" id="CAJOBC010084736">
    <property type="protein sequence ID" value="CAF4321503.1"/>
    <property type="molecule type" value="Genomic_DNA"/>
</dbReference>
<keyword evidence="6 9" id="KW-0648">Protein biosynthesis</keyword>
<dbReference type="GO" id="GO:0006420">
    <property type="term" value="P:arginyl-tRNA aminoacylation"/>
    <property type="evidence" value="ECO:0007669"/>
    <property type="project" value="InterPro"/>
</dbReference>
<dbReference type="Pfam" id="PF00750">
    <property type="entry name" value="tRNA-synt_1d"/>
    <property type="match status" value="1"/>
</dbReference>
<dbReference type="EMBL" id="CAJNOQ010019289">
    <property type="protein sequence ID" value="CAF1446983.1"/>
    <property type="molecule type" value="Genomic_DNA"/>
</dbReference>
<evidence type="ECO:0000313" key="12">
    <source>
        <dbReference type="EMBL" id="CAF4321503.1"/>
    </source>
</evidence>
<dbReference type="Pfam" id="PF05746">
    <property type="entry name" value="DALR_1"/>
    <property type="match status" value="1"/>
</dbReference>
<dbReference type="SMART" id="SM00836">
    <property type="entry name" value="DALR_1"/>
    <property type="match status" value="1"/>
</dbReference>
<dbReference type="InterPro" id="IPR035684">
    <property type="entry name" value="ArgRS_core"/>
</dbReference>
<dbReference type="SUPFAM" id="SSF52374">
    <property type="entry name" value="Nucleotidylyl transferase"/>
    <property type="match status" value="1"/>
</dbReference>
<comment type="similarity">
    <text evidence="1 9">Belongs to the class-I aminoacyl-tRNA synthetase family.</text>
</comment>
<dbReference type="Gene3D" id="1.10.730.10">
    <property type="entry name" value="Isoleucyl-tRNA Synthetase, Domain 1"/>
    <property type="match status" value="1"/>
</dbReference>